<proteinExistence type="predicted"/>
<evidence type="ECO:0000313" key="2">
    <source>
        <dbReference type="EMBL" id="MFC7348017.1"/>
    </source>
</evidence>
<organism evidence="2 3">
    <name type="scientific">Chryseobacterium zhengzhouense</name>
    <dbReference type="NCBI Taxonomy" id="1636086"/>
    <lineage>
        <taxon>Bacteria</taxon>
        <taxon>Pseudomonadati</taxon>
        <taxon>Bacteroidota</taxon>
        <taxon>Flavobacteriia</taxon>
        <taxon>Flavobacteriales</taxon>
        <taxon>Weeksellaceae</taxon>
        <taxon>Chryseobacterium group</taxon>
        <taxon>Chryseobacterium</taxon>
    </lineage>
</organism>
<gene>
    <name evidence="2" type="ORF">ACFQO9_14965</name>
</gene>
<evidence type="ECO:0000313" key="3">
    <source>
        <dbReference type="Proteomes" id="UP001596550"/>
    </source>
</evidence>
<feature type="chain" id="PRO_5045771848" description="Lipoprotein" evidence="1">
    <location>
        <begin position="19"/>
        <end position="156"/>
    </location>
</feature>
<evidence type="ECO:0008006" key="4">
    <source>
        <dbReference type="Google" id="ProtNLM"/>
    </source>
</evidence>
<keyword evidence="1" id="KW-0732">Signal</keyword>
<sequence>MKKNLLLRLCLMMSVILALNSCISDDLSSQENPTQDASSFQIFSNRNSQHTQRGSSGSLYYQEAFRDLYFSYYRDHPEEAPDVKDPESFYIDFSRASQVLMGEDSTRYVIFPFMKGLEVKYVVACSVSSKHDYVSFYFPEENEIVKKCHCRIFTYV</sequence>
<dbReference type="Proteomes" id="UP001596550">
    <property type="component" value="Unassembled WGS sequence"/>
</dbReference>
<reference evidence="3" key="1">
    <citation type="journal article" date="2019" name="Int. J. Syst. Evol. Microbiol.">
        <title>The Global Catalogue of Microorganisms (GCM) 10K type strain sequencing project: providing services to taxonomists for standard genome sequencing and annotation.</title>
        <authorList>
            <consortium name="The Broad Institute Genomics Platform"/>
            <consortium name="The Broad Institute Genome Sequencing Center for Infectious Disease"/>
            <person name="Wu L."/>
            <person name="Ma J."/>
        </authorList>
    </citation>
    <scope>NUCLEOTIDE SEQUENCE [LARGE SCALE GENOMIC DNA]</scope>
    <source>
        <strain evidence="3">CCUG 54781</strain>
    </source>
</reference>
<feature type="signal peptide" evidence="1">
    <location>
        <begin position="1"/>
        <end position="18"/>
    </location>
</feature>
<name>A0ABW2M3K5_9FLAO</name>
<comment type="caution">
    <text evidence="2">The sequence shown here is derived from an EMBL/GenBank/DDBJ whole genome shotgun (WGS) entry which is preliminary data.</text>
</comment>
<accession>A0ABW2M3K5</accession>
<dbReference type="RefSeq" id="WP_378180897.1">
    <property type="nucleotide sequence ID" value="NZ_JBHTCR010000007.1"/>
</dbReference>
<evidence type="ECO:0000256" key="1">
    <source>
        <dbReference type="SAM" id="SignalP"/>
    </source>
</evidence>
<keyword evidence="3" id="KW-1185">Reference proteome</keyword>
<protein>
    <recommendedName>
        <fullName evidence="4">Lipoprotein</fullName>
    </recommendedName>
</protein>
<dbReference type="EMBL" id="JBHTCR010000007">
    <property type="protein sequence ID" value="MFC7348017.1"/>
    <property type="molecule type" value="Genomic_DNA"/>
</dbReference>